<dbReference type="GO" id="GO:0005829">
    <property type="term" value="C:cytosol"/>
    <property type="evidence" value="ECO:0007669"/>
    <property type="project" value="TreeGrafter"/>
</dbReference>
<dbReference type="EMBL" id="CP019646">
    <property type="protein sequence ID" value="AQQ70100.1"/>
    <property type="molecule type" value="Genomic_DNA"/>
</dbReference>
<evidence type="ECO:0000256" key="2">
    <source>
        <dbReference type="ARBA" id="ARBA00022515"/>
    </source>
</evidence>
<dbReference type="PROSITE" id="PS51199">
    <property type="entry name" value="SF4_HELICASE"/>
    <property type="match status" value="1"/>
</dbReference>
<dbReference type="GO" id="GO:0005524">
    <property type="term" value="F:ATP binding"/>
    <property type="evidence" value="ECO:0007669"/>
    <property type="project" value="UniProtKB-UniRule"/>
</dbReference>
<protein>
    <recommendedName>
        <fullName evidence="12 13">Replicative DNA helicase</fullName>
        <ecNumber evidence="12 13">5.6.2.3</ecNumber>
    </recommendedName>
</protein>
<dbReference type="Gene3D" id="3.40.50.300">
    <property type="entry name" value="P-loop containing nucleotide triphosphate hydrolases"/>
    <property type="match status" value="1"/>
</dbReference>
<keyword evidence="17" id="KW-1185">Reference proteome</keyword>
<keyword evidence="9" id="KW-0413">Isomerase</keyword>
<dbReference type="GO" id="GO:1990077">
    <property type="term" value="C:primosome complex"/>
    <property type="evidence" value="ECO:0007669"/>
    <property type="project" value="UniProtKB-UniRule"/>
</dbReference>
<dbReference type="NCBIfam" id="TIGR00665">
    <property type="entry name" value="DnaB"/>
    <property type="match status" value="1"/>
</dbReference>
<dbReference type="GO" id="GO:0043139">
    <property type="term" value="F:5'-3' DNA helicase activity"/>
    <property type="evidence" value="ECO:0007669"/>
    <property type="project" value="UniProtKB-EC"/>
</dbReference>
<keyword evidence="3 13" id="KW-0235">DNA replication</keyword>
<evidence type="ECO:0000256" key="8">
    <source>
        <dbReference type="ARBA" id="ARBA00023125"/>
    </source>
</evidence>
<keyword evidence="5 13" id="KW-0378">Hydrolase</keyword>
<comment type="function">
    <text evidence="10 13">The main replicative DNA helicase, it participates in initiation and elongation during chromosome replication. Travels ahead of the DNA replisome, separating dsDNA into templates for DNA synthesis. A processive ATP-dependent 5'-3' DNA helicase it has DNA-dependent ATPase activity.</text>
</comment>
<evidence type="ECO:0000256" key="3">
    <source>
        <dbReference type="ARBA" id="ARBA00022705"/>
    </source>
</evidence>
<reference evidence="17" key="1">
    <citation type="submission" date="2017-02" db="EMBL/GenBank/DDBJ databases">
        <title>Comparative genomics and description of representatives of a novel lineage of planctomycetes thriving in anoxic sediments.</title>
        <authorList>
            <person name="Spring S."/>
            <person name="Bunk B."/>
            <person name="Sproer C."/>
        </authorList>
    </citation>
    <scope>NUCLEOTIDE SEQUENCE [LARGE SCALE GENOMIC DNA]</scope>
    <source>
        <strain evidence="17">SM-Chi-D1</strain>
    </source>
</reference>
<keyword evidence="4 13" id="KW-0547">Nucleotide-binding</keyword>
<dbReference type="FunFam" id="1.10.860.10:FF:000001">
    <property type="entry name" value="Replicative DNA helicase"/>
    <property type="match status" value="1"/>
</dbReference>
<evidence type="ECO:0000256" key="1">
    <source>
        <dbReference type="ARBA" id="ARBA00008428"/>
    </source>
</evidence>
<dbReference type="PANTHER" id="PTHR30153:SF2">
    <property type="entry name" value="REPLICATIVE DNA HELICASE"/>
    <property type="match status" value="1"/>
</dbReference>
<dbReference type="SUPFAM" id="SSF52540">
    <property type="entry name" value="P-loop containing nucleoside triphosphate hydrolases"/>
    <property type="match status" value="1"/>
</dbReference>
<proteinExistence type="inferred from homology"/>
<dbReference type="GO" id="GO:0016887">
    <property type="term" value="F:ATP hydrolysis activity"/>
    <property type="evidence" value="ECO:0007669"/>
    <property type="project" value="RHEA"/>
</dbReference>
<sequence>MPASAEAEAAVLGSMMLDRDCIGDVVRILKAESFYRVENRILYETIVELYENKPPDTDIDAVLVRADLTKRGKLEDAGGADYILKLIGSVPTLANTKYYVDIVQEKHILRELIHASNDILSEACSEVGELSEKLDKAEEKIYAVTEKKSTGNAKQIKDLLIDALTAIDSRKGNTITGIPTGYEELDHLLSGLHEGEMIIVAGRPSMGKTSFAMNVAERIGVDSKIPVAIFSLEMSDVQLTERLLCSRAKVDSQLVRHGALDQNDYEELVTTCGELNEAPIFIDDTPGMTPLEIRAKARRLKSAHDIGCIVIDYLQLMSLGGRIDSRQQEISTISRYLKAMARELKVPVIVLSQLNRAAEQREDHKPRMSDLRESGSIEQDADVIILLHREDYYHRNDLEYEPDNRALVIIAKQRNGPTGAIELSFLGQYTRFEPINLHAVEPY</sequence>
<dbReference type="GO" id="GO:0006269">
    <property type="term" value="P:DNA replication, synthesis of primer"/>
    <property type="evidence" value="ECO:0007669"/>
    <property type="project" value="UniProtKB-UniRule"/>
</dbReference>
<evidence type="ECO:0000256" key="11">
    <source>
        <dbReference type="ARBA" id="ARBA00048954"/>
    </source>
</evidence>
<dbReference type="InterPro" id="IPR003593">
    <property type="entry name" value="AAA+_ATPase"/>
</dbReference>
<feature type="coiled-coil region" evidence="14">
    <location>
        <begin position="120"/>
        <end position="147"/>
    </location>
</feature>
<keyword evidence="7 13" id="KW-0067">ATP-binding</keyword>
<gene>
    <name evidence="16" type="primary">dnaC</name>
    <name evidence="16" type="ORF">SMSP2_00441</name>
</gene>
<dbReference type="InterPro" id="IPR007694">
    <property type="entry name" value="DNA_helicase_DnaB-like_C"/>
</dbReference>
<dbReference type="GO" id="GO:0042802">
    <property type="term" value="F:identical protein binding"/>
    <property type="evidence" value="ECO:0007669"/>
    <property type="project" value="UniProtKB-ARBA"/>
</dbReference>
<comment type="similarity">
    <text evidence="1 13">Belongs to the helicase family. DnaB subfamily.</text>
</comment>
<organism evidence="16 17">
    <name type="scientific">Limihaloglobus sulfuriphilus</name>
    <dbReference type="NCBI Taxonomy" id="1851148"/>
    <lineage>
        <taxon>Bacteria</taxon>
        <taxon>Pseudomonadati</taxon>
        <taxon>Planctomycetota</taxon>
        <taxon>Phycisphaerae</taxon>
        <taxon>Sedimentisphaerales</taxon>
        <taxon>Sedimentisphaeraceae</taxon>
        <taxon>Limihaloglobus</taxon>
    </lineage>
</organism>
<accession>A0A1Q2MBR4</accession>
<evidence type="ECO:0000256" key="10">
    <source>
        <dbReference type="ARBA" id="ARBA00044932"/>
    </source>
</evidence>
<dbReference type="SMART" id="SM00382">
    <property type="entry name" value="AAA"/>
    <property type="match status" value="1"/>
</dbReference>
<dbReference type="InterPro" id="IPR007693">
    <property type="entry name" value="DNA_helicase_DnaB-like_N"/>
</dbReference>
<evidence type="ECO:0000259" key="15">
    <source>
        <dbReference type="PROSITE" id="PS51199"/>
    </source>
</evidence>
<evidence type="ECO:0000313" key="16">
    <source>
        <dbReference type="EMBL" id="AQQ70100.1"/>
    </source>
</evidence>
<dbReference type="STRING" id="1851148.SMSP2_00441"/>
<keyword evidence="2 13" id="KW-0639">Primosome</keyword>
<dbReference type="Gene3D" id="1.10.860.10">
    <property type="entry name" value="DNAb Helicase, Chain A"/>
    <property type="match status" value="1"/>
</dbReference>
<dbReference type="InterPro" id="IPR027417">
    <property type="entry name" value="P-loop_NTPase"/>
</dbReference>
<keyword evidence="8 13" id="KW-0238">DNA-binding</keyword>
<evidence type="ECO:0000256" key="4">
    <source>
        <dbReference type="ARBA" id="ARBA00022741"/>
    </source>
</evidence>
<dbReference type="Proteomes" id="UP000188181">
    <property type="component" value="Chromosome"/>
</dbReference>
<dbReference type="SUPFAM" id="SSF48024">
    <property type="entry name" value="N-terminal domain of DnaB helicase"/>
    <property type="match status" value="1"/>
</dbReference>
<dbReference type="CDD" id="cd00984">
    <property type="entry name" value="DnaB_C"/>
    <property type="match status" value="1"/>
</dbReference>
<dbReference type="InterPro" id="IPR007692">
    <property type="entry name" value="DNA_helicase_DnaB"/>
</dbReference>
<dbReference type="PANTHER" id="PTHR30153">
    <property type="entry name" value="REPLICATIVE DNA HELICASE DNAB"/>
    <property type="match status" value="1"/>
</dbReference>
<dbReference type="GO" id="GO:0003677">
    <property type="term" value="F:DNA binding"/>
    <property type="evidence" value="ECO:0007669"/>
    <property type="project" value="UniProtKB-UniRule"/>
</dbReference>
<comment type="catalytic activity">
    <reaction evidence="11 13">
        <text>ATP + H2O = ADP + phosphate + H(+)</text>
        <dbReference type="Rhea" id="RHEA:13065"/>
        <dbReference type="ChEBI" id="CHEBI:15377"/>
        <dbReference type="ChEBI" id="CHEBI:15378"/>
        <dbReference type="ChEBI" id="CHEBI:30616"/>
        <dbReference type="ChEBI" id="CHEBI:43474"/>
        <dbReference type="ChEBI" id="CHEBI:456216"/>
        <dbReference type="EC" id="5.6.2.3"/>
    </reaction>
</comment>
<evidence type="ECO:0000256" key="5">
    <source>
        <dbReference type="ARBA" id="ARBA00022801"/>
    </source>
</evidence>
<dbReference type="KEGG" id="pbas:SMSP2_00441"/>
<dbReference type="AlphaFoldDB" id="A0A1Q2MBR4"/>
<dbReference type="Pfam" id="PF03796">
    <property type="entry name" value="DnaB_C"/>
    <property type="match status" value="1"/>
</dbReference>
<keyword evidence="6 13" id="KW-0347">Helicase</keyword>
<evidence type="ECO:0000256" key="14">
    <source>
        <dbReference type="SAM" id="Coils"/>
    </source>
</evidence>
<dbReference type="FunFam" id="3.40.50.300:FF:000076">
    <property type="entry name" value="Replicative DNA helicase"/>
    <property type="match status" value="1"/>
</dbReference>
<feature type="domain" description="SF4 helicase" evidence="15">
    <location>
        <begin position="171"/>
        <end position="439"/>
    </location>
</feature>
<evidence type="ECO:0000313" key="17">
    <source>
        <dbReference type="Proteomes" id="UP000188181"/>
    </source>
</evidence>
<evidence type="ECO:0000256" key="12">
    <source>
        <dbReference type="NCBIfam" id="TIGR00665"/>
    </source>
</evidence>
<evidence type="ECO:0000256" key="13">
    <source>
        <dbReference type="RuleBase" id="RU362085"/>
    </source>
</evidence>
<dbReference type="EC" id="5.6.2.3" evidence="12 13"/>
<dbReference type="InterPro" id="IPR036185">
    <property type="entry name" value="DNA_heli_DnaB-like_N_sf"/>
</dbReference>
<evidence type="ECO:0000256" key="9">
    <source>
        <dbReference type="ARBA" id="ARBA00023235"/>
    </source>
</evidence>
<name>A0A1Q2MBR4_9BACT</name>
<evidence type="ECO:0000256" key="7">
    <source>
        <dbReference type="ARBA" id="ARBA00022840"/>
    </source>
</evidence>
<dbReference type="InterPro" id="IPR016136">
    <property type="entry name" value="DNA_helicase_N/primase_C"/>
</dbReference>
<evidence type="ECO:0000256" key="6">
    <source>
        <dbReference type="ARBA" id="ARBA00022806"/>
    </source>
</evidence>
<keyword evidence="14" id="KW-0175">Coiled coil</keyword>
<dbReference type="Pfam" id="PF00772">
    <property type="entry name" value="DnaB"/>
    <property type="match status" value="1"/>
</dbReference>